<evidence type="ECO:0000256" key="1">
    <source>
        <dbReference type="ARBA" id="ARBA00004613"/>
    </source>
</evidence>
<gene>
    <name evidence="7" type="ORF">CALMAC_LOCUS16991</name>
</gene>
<accession>A0A653DFR3</accession>
<keyword evidence="3" id="KW-0677">Repeat</keyword>
<evidence type="ECO:0000256" key="2">
    <source>
        <dbReference type="ARBA" id="ARBA00022525"/>
    </source>
</evidence>
<comment type="subcellular location">
    <subcellularLocation>
        <location evidence="1">Secreted</location>
    </subcellularLocation>
</comment>
<name>A0A653DFR3_CALMS</name>
<dbReference type="GO" id="GO:0005886">
    <property type="term" value="C:plasma membrane"/>
    <property type="evidence" value="ECO:0007669"/>
    <property type="project" value="TreeGrafter"/>
</dbReference>
<keyword evidence="2" id="KW-0964">Secreted</keyword>
<feature type="domain" description="Transferrin-like" evidence="6">
    <location>
        <begin position="43"/>
        <end position="385"/>
    </location>
</feature>
<feature type="compositionally biased region" description="Polar residues" evidence="4">
    <location>
        <begin position="339"/>
        <end position="348"/>
    </location>
</feature>
<dbReference type="Proteomes" id="UP000410492">
    <property type="component" value="Unassembled WGS sequence"/>
</dbReference>
<proteinExistence type="predicted"/>
<feature type="signal peptide" evidence="5">
    <location>
        <begin position="1"/>
        <end position="23"/>
    </location>
</feature>
<dbReference type="GO" id="GO:0005615">
    <property type="term" value="C:extracellular space"/>
    <property type="evidence" value="ECO:0007669"/>
    <property type="project" value="TreeGrafter"/>
</dbReference>
<dbReference type="InterPro" id="IPR001156">
    <property type="entry name" value="Transferrin-like_dom"/>
</dbReference>
<dbReference type="GO" id="GO:0006826">
    <property type="term" value="P:iron ion transport"/>
    <property type="evidence" value="ECO:0007669"/>
    <property type="project" value="TreeGrafter"/>
</dbReference>
<dbReference type="PANTHER" id="PTHR11485">
    <property type="entry name" value="TRANSFERRIN"/>
    <property type="match status" value="1"/>
</dbReference>
<keyword evidence="5" id="KW-0732">Signal</keyword>
<dbReference type="PRINTS" id="PR00422">
    <property type="entry name" value="TRANSFERRIN"/>
</dbReference>
<sequence length="933" mass="104556">MFMRDRTDICLLLLINVIIGVSGQNFWKTYSVDQRPKRPETLVTWCTISDDEQRKCNSFSMANERDQIKVGYETVNITCKQARNKEECMQLLDEEAATMVTLDAGSVFVGGRYHSLVPIAQEVLEGGHNYYFSVAVIKKGTLDDVVSLQQLRGKKACFPGVETFAGWVVPINTLMKEGGMEIVDCNNHIKSATHYFGPSCSVNCLSDKYNPIGDNSDKLCQLCIGKIPGGRCTDTDPYAGYEGAFKCLLEAGEIAFLKHNSIPEILDKLGFTGISIDSFQLLCKDGSRRPISDYLACNWGKVPSDAIVVSSATSFEVRVKLQKFLEKFSKKYPKAHSNITYTSTTPSNMPYGGNQYNQQQYDQFGNRVNRYKRQDYGTNYGRNDDNYGRNDGNYGRNDGNYGRNDGNYGRNDGNYGRNDDNYGSSSNDGNYGRNGGSTEDPFARDPHVLNPNQYGVNIDPYDKDVQYNTDNRDPYNPYNRDPFYGNAQEDSNEYGPNNRTNGTFYESFSLFESSPRYGDRSNLLFQDATRHIAPLPENLQTFSTFLGTALDTIMGVRDCPVNRMVMCVTSDAEKNKCVKMRTALKSQLLKPEMECYKGHSQIHCMQAIRSGTADVAVFDAGDIYTAGLGFELVPFISEVYNLDDPEYFVVAVAKESDPSTELTYLKNKNTCHGGINTAAGWVYPLAFLISNGWIRPYGCNSIRAAAEYFAKMCVPGAISTEYNTGVPYDNMCDLCHGASFRYCRRDASEDYYGHTGAFRCLVEGGGHVAFVKHTTVTENTGGKKREWWARDNLNDDYELLCPDGTRAEIHEYKRCNLGKVKANAIVTRGGYGYNETHINAYINLFMYAQTLFGKKSTDEFSFSMYSSPPPYSDLIFQDATTQLKVIEPNKRHYAEYLGSDFLRAKRVVDCHAGSIGISLSVTTLVICVMTFLL</sequence>
<feature type="region of interest" description="Disordered" evidence="4">
    <location>
        <begin position="339"/>
        <end position="358"/>
    </location>
</feature>
<keyword evidence="8" id="KW-1185">Reference proteome</keyword>
<feature type="domain" description="Transferrin-like" evidence="6">
    <location>
        <begin position="564"/>
        <end position="910"/>
    </location>
</feature>
<dbReference type="PANTHER" id="PTHR11485:SF29">
    <property type="entry name" value="TRANSFERRIN 2"/>
    <property type="match status" value="1"/>
</dbReference>
<evidence type="ECO:0000256" key="4">
    <source>
        <dbReference type="SAM" id="MobiDB-lite"/>
    </source>
</evidence>
<evidence type="ECO:0000256" key="3">
    <source>
        <dbReference type="ARBA" id="ARBA00022737"/>
    </source>
</evidence>
<dbReference type="CDD" id="cd13529">
    <property type="entry name" value="PBP2_transferrin"/>
    <property type="match status" value="2"/>
</dbReference>
<dbReference type="InterPro" id="IPR018195">
    <property type="entry name" value="Transferrin_Fe_BS"/>
</dbReference>
<reference evidence="7 8" key="1">
    <citation type="submission" date="2019-01" db="EMBL/GenBank/DDBJ databases">
        <authorList>
            <person name="Sayadi A."/>
        </authorList>
    </citation>
    <scope>NUCLEOTIDE SEQUENCE [LARGE SCALE GENOMIC DNA]</scope>
</reference>
<feature type="compositionally biased region" description="Basic and acidic residues" evidence="4">
    <location>
        <begin position="460"/>
        <end position="473"/>
    </location>
</feature>
<evidence type="ECO:0000313" key="8">
    <source>
        <dbReference type="Proteomes" id="UP000410492"/>
    </source>
</evidence>
<feature type="chain" id="PRO_5024926937" description="Transferrin-like domain-containing protein" evidence="5">
    <location>
        <begin position="24"/>
        <end position="933"/>
    </location>
</feature>
<evidence type="ECO:0000313" key="7">
    <source>
        <dbReference type="EMBL" id="VEN58696.1"/>
    </source>
</evidence>
<dbReference type="Gene3D" id="3.40.190.10">
    <property type="entry name" value="Periplasmic binding protein-like II"/>
    <property type="match status" value="5"/>
</dbReference>
<organism evidence="7 8">
    <name type="scientific">Callosobruchus maculatus</name>
    <name type="common">Southern cowpea weevil</name>
    <name type="synonym">Pulse bruchid</name>
    <dbReference type="NCBI Taxonomy" id="64391"/>
    <lineage>
        <taxon>Eukaryota</taxon>
        <taxon>Metazoa</taxon>
        <taxon>Ecdysozoa</taxon>
        <taxon>Arthropoda</taxon>
        <taxon>Hexapoda</taxon>
        <taxon>Insecta</taxon>
        <taxon>Pterygota</taxon>
        <taxon>Neoptera</taxon>
        <taxon>Endopterygota</taxon>
        <taxon>Coleoptera</taxon>
        <taxon>Polyphaga</taxon>
        <taxon>Cucujiformia</taxon>
        <taxon>Chrysomeloidea</taxon>
        <taxon>Chrysomelidae</taxon>
        <taxon>Bruchinae</taxon>
        <taxon>Bruchini</taxon>
        <taxon>Callosobruchus</taxon>
    </lineage>
</organism>
<dbReference type="AlphaFoldDB" id="A0A653DFR3"/>
<dbReference type="Pfam" id="PF00405">
    <property type="entry name" value="Transferrin"/>
    <property type="match status" value="2"/>
</dbReference>
<dbReference type="OrthoDB" id="9981115at2759"/>
<dbReference type="FunFam" id="3.40.190.10:FF:000095">
    <property type="entry name" value="Lactotransferrin"/>
    <property type="match status" value="1"/>
</dbReference>
<feature type="compositionally biased region" description="Low complexity" evidence="4">
    <location>
        <begin position="389"/>
        <end position="416"/>
    </location>
</feature>
<dbReference type="PROSITE" id="PS00205">
    <property type="entry name" value="TRANSFERRIN_LIKE_1"/>
    <property type="match status" value="1"/>
</dbReference>
<dbReference type="SMART" id="SM00094">
    <property type="entry name" value="TR_FER"/>
    <property type="match status" value="2"/>
</dbReference>
<feature type="region of interest" description="Disordered" evidence="4">
    <location>
        <begin position="375"/>
        <end position="498"/>
    </location>
</feature>
<dbReference type="EMBL" id="CAACVG010011729">
    <property type="protein sequence ID" value="VEN58696.1"/>
    <property type="molecule type" value="Genomic_DNA"/>
</dbReference>
<evidence type="ECO:0000259" key="6">
    <source>
        <dbReference type="PROSITE" id="PS51408"/>
    </source>
</evidence>
<protein>
    <recommendedName>
        <fullName evidence="6">Transferrin-like domain-containing protein</fullName>
    </recommendedName>
</protein>
<dbReference type="GO" id="GO:0005769">
    <property type="term" value="C:early endosome"/>
    <property type="evidence" value="ECO:0007669"/>
    <property type="project" value="TreeGrafter"/>
</dbReference>
<dbReference type="GO" id="GO:0055037">
    <property type="term" value="C:recycling endosome"/>
    <property type="evidence" value="ECO:0007669"/>
    <property type="project" value="TreeGrafter"/>
</dbReference>
<dbReference type="SUPFAM" id="SSF53850">
    <property type="entry name" value="Periplasmic binding protein-like II"/>
    <property type="match status" value="2"/>
</dbReference>
<evidence type="ECO:0000256" key="5">
    <source>
        <dbReference type="SAM" id="SignalP"/>
    </source>
</evidence>
<dbReference type="PROSITE" id="PS51408">
    <property type="entry name" value="TRANSFERRIN_LIKE_4"/>
    <property type="match status" value="2"/>
</dbReference>